<comment type="caution">
    <text evidence="1">The sequence shown here is derived from an EMBL/GenBank/DDBJ whole genome shotgun (WGS) entry which is preliminary data.</text>
</comment>
<accession>A0A0D1AHJ7</accession>
<dbReference type="OrthoDB" id="1913177at2"/>
<gene>
    <name evidence="1" type="ORF">N495_02950</name>
</gene>
<proteinExistence type="predicted"/>
<reference evidence="1 2" key="1">
    <citation type="submission" date="2014-06" db="EMBL/GenBank/DDBJ databases">
        <title>Genome characterization of distinct group I Clostridium botulinum lineages.</title>
        <authorList>
            <person name="Giordani F."/>
            <person name="Anselmo A."/>
            <person name="Fillo S."/>
            <person name="Palozzi A.M."/>
            <person name="Fortunato A."/>
            <person name="Gentile B."/>
            <person name="Ciammaruconi A."/>
            <person name="Anniballi F."/>
            <person name="De Medici D."/>
            <person name="Lista F."/>
        </authorList>
    </citation>
    <scope>NUCLEOTIDE SEQUENCE [LARGE SCALE GENOMIC DNA]</scope>
    <source>
        <strain evidence="1 2">B2 450</strain>
    </source>
</reference>
<dbReference type="InterPro" id="IPR027601">
    <property type="entry name" value="Clo7Bot_mod_Cys"/>
</dbReference>
<dbReference type="Proteomes" id="UP000032250">
    <property type="component" value="Unassembled WGS sequence"/>
</dbReference>
<organism evidence="1 2">
    <name type="scientific">Clostridium botulinum B2 450</name>
    <dbReference type="NCBI Taxonomy" id="1379739"/>
    <lineage>
        <taxon>Bacteria</taxon>
        <taxon>Bacillati</taxon>
        <taxon>Bacillota</taxon>
        <taxon>Clostridia</taxon>
        <taxon>Eubacteriales</taxon>
        <taxon>Clostridiaceae</taxon>
        <taxon>Clostridium</taxon>
    </lineage>
</organism>
<dbReference type="GeneID" id="5184831"/>
<dbReference type="EMBL" id="JXSU01000007">
    <property type="protein sequence ID" value="KIS22589.1"/>
    <property type="molecule type" value="Genomic_DNA"/>
</dbReference>
<evidence type="ECO:0000313" key="2">
    <source>
        <dbReference type="Proteomes" id="UP000032250"/>
    </source>
</evidence>
<sequence length="39" mass="4367">MRFIKNPSKKFQLGFCVACSTNCDNRCADQCVVVQPNSN</sequence>
<dbReference type="PATRIC" id="fig|1379739.3.peg.901"/>
<dbReference type="AlphaFoldDB" id="A0A0D1AHJ7"/>
<protein>
    <recommendedName>
        <fullName evidence="3">Clo7bot family Cys-rich peptide</fullName>
    </recommendedName>
</protein>
<name>A0A0D1AHJ7_CLOBO</name>
<dbReference type="HOGENOM" id="CLU_219022_0_0_9"/>
<dbReference type="NCBIfam" id="TIGR04333">
    <property type="entry name" value="Clo7Bot_mod_Cys"/>
    <property type="match status" value="1"/>
</dbReference>
<evidence type="ECO:0008006" key="3">
    <source>
        <dbReference type="Google" id="ProtNLM"/>
    </source>
</evidence>
<dbReference type="RefSeq" id="WP_003359862.1">
    <property type="nucleotide sequence ID" value="NZ_JXSU01000007.1"/>
</dbReference>
<evidence type="ECO:0000313" key="1">
    <source>
        <dbReference type="EMBL" id="KIS22589.1"/>
    </source>
</evidence>